<comment type="caution">
    <text evidence="2">The sequence shown here is derived from an EMBL/GenBank/DDBJ whole genome shotgun (WGS) entry which is preliminary data.</text>
</comment>
<evidence type="ECO:0000313" key="3">
    <source>
        <dbReference type="Proteomes" id="UP001345963"/>
    </source>
</evidence>
<dbReference type="Proteomes" id="UP001345963">
    <property type="component" value="Unassembled WGS sequence"/>
</dbReference>
<protein>
    <submittedName>
        <fullName evidence="2">Uncharacterized protein</fullName>
    </submittedName>
</protein>
<organism evidence="2 3">
    <name type="scientific">Ataeniobius toweri</name>
    <dbReference type="NCBI Taxonomy" id="208326"/>
    <lineage>
        <taxon>Eukaryota</taxon>
        <taxon>Metazoa</taxon>
        <taxon>Chordata</taxon>
        <taxon>Craniata</taxon>
        <taxon>Vertebrata</taxon>
        <taxon>Euteleostomi</taxon>
        <taxon>Actinopterygii</taxon>
        <taxon>Neopterygii</taxon>
        <taxon>Teleostei</taxon>
        <taxon>Neoteleostei</taxon>
        <taxon>Acanthomorphata</taxon>
        <taxon>Ovalentaria</taxon>
        <taxon>Atherinomorphae</taxon>
        <taxon>Cyprinodontiformes</taxon>
        <taxon>Goodeidae</taxon>
        <taxon>Ataeniobius</taxon>
    </lineage>
</organism>
<feature type="region of interest" description="Disordered" evidence="1">
    <location>
        <begin position="105"/>
        <end position="130"/>
    </location>
</feature>
<sequence length="130" mass="14669">MDEPPPHPDPIPDPALEGSDDELPPSLVPVPEEFMEDLSTLPVSVPEGCEDTPSTPAVPRRLRRRSPRPCQRPRQFLPLRRRPADRRICWGRPPVRPPKLWVCRGQPPGRPPELWVCPGRSPGRPPEVLP</sequence>
<dbReference type="EMBL" id="JAHUTI010061415">
    <property type="protein sequence ID" value="MED6252389.1"/>
    <property type="molecule type" value="Genomic_DNA"/>
</dbReference>
<proteinExistence type="predicted"/>
<gene>
    <name evidence="2" type="ORF">ATANTOWER_010981</name>
</gene>
<feature type="compositionally biased region" description="Low complexity" evidence="1">
    <location>
        <begin position="68"/>
        <end position="78"/>
    </location>
</feature>
<evidence type="ECO:0000313" key="2">
    <source>
        <dbReference type="EMBL" id="MED6252389.1"/>
    </source>
</evidence>
<reference evidence="2 3" key="1">
    <citation type="submission" date="2021-07" db="EMBL/GenBank/DDBJ databases">
        <authorList>
            <person name="Palmer J.M."/>
        </authorList>
    </citation>
    <scope>NUCLEOTIDE SEQUENCE [LARGE SCALE GENOMIC DNA]</scope>
    <source>
        <strain evidence="2 3">AT_MEX2019</strain>
        <tissue evidence="2">Muscle</tissue>
    </source>
</reference>
<feature type="region of interest" description="Disordered" evidence="1">
    <location>
        <begin position="42"/>
        <end position="79"/>
    </location>
</feature>
<accession>A0ABU7BRY5</accession>
<name>A0ABU7BRY5_9TELE</name>
<keyword evidence="3" id="KW-1185">Reference proteome</keyword>
<feature type="region of interest" description="Disordered" evidence="1">
    <location>
        <begin position="1"/>
        <end position="28"/>
    </location>
</feature>
<evidence type="ECO:0000256" key="1">
    <source>
        <dbReference type="SAM" id="MobiDB-lite"/>
    </source>
</evidence>